<accession>A0ACD3AX42</accession>
<sequence length="105" mass="11953">MIASIAGHVQILLPLKPNIWAIALQLLPTVLPFFVQSLVYSASRIGRQEMYSRSYRAYRASEHEQLCILPNILSSNCRQTLREKPKTLQSYVGSQLRMVMLNHPG</sequence>
<evidence type="ECO:0000313" key="1">
    <source>
        <dbReference type="EMBL" id="TFK70293.1"/>
    </source>
</evidence>
<protein>
    <submittedName>
        <fullName evidence="1">Uncharacterized protein</fullName>
    </submittedName>
</protein>
<proteinExistence type="predicted"/>
<reference evidence="1 2" key="1">
    <citation type="journal article" date="2019" name="Nat. Ecol. Evol.">
        <title>Megaphylogeny resolves global patterns of mushroom evolution.</title>
        <authorList>
            <person name="Varga T."/>
            <person name="Krizsan K."/>
            <person name="Foldi C."/>
            <person name="Dima B."/>
            <person name="Sanchez-Garcia M."/>
            <person name="Sanchez-Ramirez S."/>
            <person name="Szollosi G.J."/>
            <person name="Szarkandi J.G."/>
            <person name="Papp V."/>
            <person name="Albert L."/>
            <person name="Andreopoulos W."/>
            <person name="Angelini C."/>
            <person name="Antonin V."/>
            <person name="Barry K.W."/>
            <person name="Bougher N.L."/>
            <person name="Buchanan P."/>
            <person name="Buyck B."/>
            <person name="Bense V."/>
            <person name="Catcheside P."/>
            <person name="Chovatia M."/>
            <person name="Cooper J."/>
            <person name="Damon W."/>
            <person name="Desjardin D."/>
            <person name="Finy P."/>
            <person name="Geml J."/>
            <person name="Haridas S."/>
            <person name="Hughes K."/>
            <person name="Justo A."/>
            <person name="Karasinski D."/>
            <person name="Kautmanova I."/>
            <person name="Kiss B."/>
            <person name="Kocsube S."/>
            <person name="Kotiranta H."/>
            <person name="LaButti K.M."/>
            <person name="Lechner B.E."/>
            <person name="Liimatainen K."/>
            <person name="Lipzen A."/>
            <person name="Lukacs Z."/>
            <person name="Mihaltcheva S."/>
            <person name="Morgado L.N."/>
            <person name="Niskanen T."/>
            <person name="Noordeloos M.E."/>
            <person name="Ohm R.A."/>
            <person name="Ortiz-Santana B."/>
            <person name="Ovrebo C."/>
            <person name="Racz N."/>
            <person name="Riley R."/>
            <person name="Savchenko A."/>
            <person name="Shiryaev A."/>
            <person name="Soop K."/>
            <person name="Spirin V."/>
            <person name="Szebenyi C."/>
            <person name="Tomsovsky M."/>
            <person name="Tulloss R.E."/>
            <person name="Uehling J."/>
            <person name="Grigoriev I.V."/>
            <person name="Vagvolgyi C."/>
            <person name="Papp T."/>
            <person name="Martin F.M."/>
            <person name="Miettinen O."/>
            <person name="Hibbett D.S."/>
            <person name="Nagy L.G."/>
        </authorList>
    </citation>
    <scope>NUCLEOTIDE SEQUENCE [LARGE SCALE GENOMIC DNA]</scope>
    <source>
        <strain evidence="1 2">NL-1719</strain>
    </source>
</reference>
<evidence type="ECO:0000313" key="2">
    <source>
        <dbReference type="Proteomes" id="UP000308600"/>
    </source>
</evidence>
<dbReference type="EMBL" id="ML208315">
    <property type="protein sequence ID" value="TFK70293.1"/>
    <property type="molecule type" value="Genomic_DNA"/>
</dbReference>
<organism evidence="1 2">
    <name type="scientific">Pluteus cervinus</name>
    <dbReference type="NCBI Taxonomy" id="181527"/>
    <lineage>
        <taxon>Eukaryota</taxon>
        <taxon>Fungi</taxon>
        <taxon>Dikarya</taxon>
        <taxon>Basidiomycota</taxon>
        <taxon>Agaricomycotina</taxon>
        <taxon>Agaricomycetes</taxon>
        <taxon>Agaricomycetidae</taxon>
        <taxon>Agaricales</taxon>
        <taxon>Pluteineae</taxon>
        <taxon>Pluteaceae</taxon>
        <taxon>Pluteus</taxon>
    </lineage>
</organism>
<keyword evidence="2" id="KW-1185">Reference proteome</keyword>
<name>A0ACD3AX42_9AGAR</name>
<gene>
    <name evidence="1" type="ORF">BDN72DRAFT_547422</name>
</gene>
<dbReference type="Proteomes" id="UP000308600">
    <property type="component" value="Unassembled WGS sequence"/>
</dbReference>